<evidence type="ECO:0000313" key="2">
    <source>
        <dbReference type="Proteomes" id="UP001418222"/>
    </source>
</evidence>
<keyword evidence="2" id="KW-1185">Reference proteome</keyword>
<organism evidence="1 2">
    <name type="scientific">Platanthera zijinensis</name>
    <dbReference type="NCBI Taxonomy" id="2320716"/>
    <lineage>
        <taxon>Eukaryota</taxon>
        <taxon>Viridiplantae</taxon>
        <taxon>Streptophyta</taxon>
        <taxon>Embryophyta</taxon>
        <taxon>Tracheophyta</taxon>
        <taxon>Spermatophyta</taxon>
        <taxon>Magnoliopsida</taxon>
        <taxon>Liliopsida</taxon>
        <taxon>Asparagales</taxon>
        <taxon>Orchidaceae</taxon>
        <taxon>Orchidoideae</taxon>
        <taxon>Orchideae</taxon>
        <taxon>Orchidinae</taxon>
        <taxon>Platanthera</taxon>
    </lineage>
</organism>
<name>A0AAP0C3M9_9ASPA</name>
<dbReference type="Proteomes" id="UP001418222">
    <property type="component" value="Unassembled WGS sequence"/>
</dbReference>
<dbReference type="EMBL" id="JBBWWQ010000001">
    <property type="protein sequence ID" value="KAK8958010.1"/>
    <property type="molecule type" value="Genomic_DNA"/>
</dbReference>
<accession>A0AAP0C3M9</accession>
<gene>
    <name evidence="1" type="primary">CSLD4</name>
    <name evidence="1" type="ORF">KSP39_PZI000109</name>
</gene>
<proteinExistence type="predicted"/>
<protein>
    <submittedName>
        <fullName evidence="1">Cellulose synthase-like protein D4</fullName>
    </submittedName>
</protein>
<dbReference type="AlphaFoldDB" id="A0AAP0C3M9"/>
<comment type="caution">
    <text evidence="1">The sequence shown here is derived from an EMBL/GenBank/DDBJ whole genome shotgun (WGS) entry which is preliminary data.</text>
</comment>
<reference evidence="1 2" key="1">
    <citation type="journal article" date="2022" name="Nat. Plants">
        <title>Genomes of leafy and leafless Platanthera orchids illuminate the evolution of mycoheterotrophy.</title>
        <authorList>
            <person name="Li M.H."/>
            <person name="Liu K.W."/>
            <person name="Li Z."/>
            <person name="Lu H.C."/>
            <person name="Ye Q.L."/>
            <person name="Zhang D."/>
            <person name="Wang J.Y."/>
            <person name="Li Y.F."/>
            <person name="Zhong Z.M."/>
            <person name="Liu X."/>
            <person name="Yu X."/>
            <person name="Liu D.K."/>
            <person name="Tu X.D."/>
            <person name="Liu B."/>
            <person name="Hao Y."/>
            <person name="Liao X.Y."/>
            <person name="Jiang Y.T."/>
            <person name="Sun W.H."/>
            <person name="Chen J."/>
            <person name="Chen Y.Q."/>
            <person name="Ai Y."/>
            <person name="Zhai J.W."/>
            <person name="Wu S.S."/>
            <person name="Zhou Z."/>
            <person name="Hsiao Y.Y."/>
            <person name="Wu W.L."/>
            <person name="Chen Y.Y."/>
            <person name="Lin Y.F."/>
            <person name="Hsu J.L."/>
            <person name="Li C.Y."/>
            <person name="Wang Z.W."/>
            <person name="Zhao X."/>
            <person name="Zhong W.Y."/>
            <person name="Ma X.K."/>
            <person name="Ma L."/>
            <person name="Huang J."/>
            <person name="Chen G.Z."/>
            <person name="Huang M.Z."/>
            <person name="Huang L."/>
            <person name="Peng D.H."/>
            <person name="Luo Y.B."/>
            <person name="Zou S.Q."/>
            <person name="Chen S.P."/>
            <person name="Lan S."/>
            <person name="Tsai W.C."/>
            <person name="Van de Peer Y."/>
            <person name="Liu Z.J."/>
        </authorList>
    </citation>
    <scope>NUCLEOTIDE SEQUENCE [LARGE SCALE GENOMIC DNA]</scope>
    <source>
        <strain evidence="1">Lor287</strain>
    </source>
</reference>
<sequence length="137" mass="15387">MCKDCFMDTQNRSGDMNCPGCKEPYKLPEFDDPPAPVHWTASRAMSALQGSGKATNFDHSQWLFETQATYGYSSAFWSKEDAFVNGGGEGTSDGSDKEWKPLARRIPISAAIISPYRSVVLTNFKQTRMSQFLWLKE</sequence>
<evidence type="ECO:0000313" key="1">
    <source>
        <dbReference type="EMBL" id="KAK8958010.1"/>
    </source>
</evidence>